<accession>A0ACC1S404</accession>
<organism evidence="1 2">
    <name type="scientific">Fusarium decemcellulare</name>
    <dbReference type="NCBI Taxonomy" id="57161"/>
    <lineage>
        <taxon>Eukaryota</taxon>
        <taxon>Fungi</taxon>
        <taxon>Dikarya</taxon>
        <taxon>Ascomycota</taxon>
        <taxon>Pezizomycotina</taxon>
        <taxon>Sordariomycetes</taxon>
        <taxon>Hypocreomycetidae</taxon>
        <taxon>Hypocreales</taxon>
        <taxon>Nectriaceae</taxon>
        <taxon>Fusarium</taxon>
        <taxon>Fusarium decemcellulare species complex</taxon>
    </lineage>
</organism>
<keyword evidence="2" id="KW-1185">Reference proteome</keyword>
<gene>
    <name evidence="1" type="ORF">NM208_g8770</name>
</gene>
<evidence type="ECO:0000313" key="1">
    <source>
        <dbReference type="EMBL" id="KAJ3531690.1"/>
    </source>
</evidence>
<sequence>MPKPCVDVYVGEESEDNQEVQVTRDRKHNSEVNNVVAAELDAAGGDIEDENVGGDRSEYKAGLNVNIGGVVLFAVLDQPISLTMGSGSSDARTARSTPPWGKHGIMGPYTQIAQFLEDEYCDVQGQEAHQGVFGHPTPTPTIKAYDMFSDGGCLSGIPKLAASRERWRWSSTHKRRKE</sequence>
<dbReference type="Proteomes" id="UP001148629">
    <property type="component" value="Unassembled WGS sequence"/>
</dbReference>
<comment type="caution">
    <text evidence="1">The sequence shown here is derived from an EMBL/GenBank/DDBJ whole genome shotgun (WGS) entry which is preliminary data.</text>
</comment>
<protein>
    <submittedName>
        <fullName evidence="1">Uncharacterized protein</fullName>
    </submittedName>
</protein>
<dbReference type="EMBL" id="JANRMS010001036">
    <property type="protein sequence ID" value="KAJ3531690.1"/>
    <property type="molecule type" value="Genomic_DNA"/>
</dbReference>
<proteinExistence type="predicted"/>
<reference evidence="1" key="1">
    <citation type="submission" date="2022-08" db="EMBL/GenBank/DDBJ databases">
        <title>Genome Sequence of Fusarium decemcellulare.</title>
        <authorList>
            <person name="Buettner E."/>
        </authorList>
    </citation>
    <scope>NUCLEOTIDE SEQUENCE</scope>
    <source>
        <strain evidence="1">Babe19</strain>
    </source>
</reference>
<name>A0ACC1S404_9HYPO</name>
<evidence type="ECO:0000313" key="2">
    <source>
        <dbReference type="Proteomes" id="UP001148629"/>
    </source>
</evidence>